<accession>A0ABS6C0T7</accession>
<keyword evidence="4" id="KW-1003">Cell membrane</keyword>
<name>A0ABS6C0T7_9CLOT</name>
<comment type="caution">
    <text evidence="10">The sequence shown here is derived from an EMBL/GenBank/DDBJ whole genome shotgun (WGS) entry which is preliminary data.</text>
</comment>
<evidence type="ECO:0000256" key="7">
    <source>
        <dbReference type="ARBA" id="ARBA00023136"/>
    </source>
</evidence>
<evidence type="ECO:0000313" key="10">
    <source>
        <dbReference type="EMBL" id="MBU3219102.1"/>
    </source>
</evidence>
<feature type="transmembrane region" description="Helical" evidence="8">
    <location>
        <begin position="166"/>
        <end position="186"/>
    </location>
</feature>
<organism evidence="10 11">
    <name type="scientific">Clostridium algidicarnis</name>
    <dbReference type="NCBI Taxonomy" id="37659"/>
    <lineage>
        <taxon>Bacteria</taxon>
        <taxon>Bacillati</taxon>
        <taxon>Bacillota</taxon>
        <taxon>Clostridia</taxon>
        <taxon>Eubacteriales</taxon>
        <taxon>Clostridiaceae</taxon>
        <taxon>Clostridium</taxon>
    </lineage>
</organism>
<comment type="subcellular location">
    <subcellularLocation>
        <location evidence="1">Cell membrane</location>
        <topology evidence="1">Multi-pass membrane protein</topology>
    </subcellularLocation>
</comment>
<evidence type="ECO:0000256" key="4">
    <source>
        <dbReference type="ARBA" id="ARBA00022475"/>
    </source>
</evidence>
<feature type="transmembrane region" description="Helical" evidence="8">
    <location>
        <begin position="21"/>
        <end position="41"/>
    </location>
</feature>
<reference evidence="10 11" key="1">
    <citation type="submission" date="2021-06" db="EMBL/GenBank/DDBJ databases">
        <title>Clostridia strains as spoilage organisms.</title>
        <authorList>
            <person name="Wambui J."/>
            <person name="Stephan R."/>
            <person name="Stevens M.J.A."/>
        </authorList>
    </citation>
    <scope>NUCLEOTIDE SEQUENCE [LARGE SCALE GENOMIC DNA]</scope>
    <source>
        <strain evidence="10 11">CM013</strain>
    </source>
</reference>
<evidence type="ECO:0000259" key="9">
    <source>
        <dbReference type="Pfam" id="PF00884"/>
    </source>
</evidence>
<comment type="similarity">
    <text evidence="3">Belongs to the LTA synthase family.</text>
</comment>
<dbReference type="Gene3D" id="3.40.720.10">
    <property type="entry name" value="Alkaline Phosphatase, subunit A"/>
    <property type="match status" value="1"/>
</dbReference>
<dbReference type="CDD" id="cd16015">
    <property type="entry name" value="LTA_synthase"/>
    <property type="match status" value="1"/>
</dbReference>
<protein>
    <submittedName>
        <fullName evidence="10">LTA synthase family protein</fullName>
    </submittedName>
</protein>
<feature type="transmembrane region" description="Helical" evidence="8">
    <location>
        <begin position="135"/>
        <end position="154"/>
    </location>
</feature>
<evidence type="ECO:0000313" key="11">
    <source>
        <dbReference type="Proteomes" id="UP000740830"/>
    </source>
</evidence>
<dbReference type="RefSeq" id="WP_104410227.1">
    <property type="nucleotide sequence ID" value="NZ_JACKWX010000005.1"/>
</dbReference>
<gene>
    <name evidence="10" type="ORF">KPL27_03175</name>
</gene>
<dbReference type="InterPro" id="IPR017850">
    <property type="entry name" value="Alkaline_phosphatase_core_sf"/>
</dbReference>
<proteinExistence type="inferred from homology"/>
<evidence type="ECO:0000256" key="5">
    <source>
        <dbReference type="ARBA" id="ARBA00022692"/>
    </source>
</evidence>
<feature type="domain" description="Sulfatase N-terminal" evidence="9">
    <location>
        <begin position="266"/>
        <end position="552"/>
    </location>
</feature>
<evidence type="ECO:0000256" key="8">
    <source>
        <dbReference type="SAM" id="Phobius"/>
    </source>
</evidence>
<dbReference type="InterPro" id="IPR000917">
    <property type="entry name" value="Sulfatase_N"/>
</dbReference>
<evidence type="ECO:0000256" key="6">
    <source>
        <dbReference type="ARBA" id="ARBA00022989"/>
    </source>
</evidence>
<evidence type="ECO:0000256" key="1">
    <source>
        <dbReference type="ARBA" id="ARBA00004651"/>
    </source>
</evidence>
<feature type="transmembrane region" description="Helical" evidence="8">
    <location>
        <begin position="61"/>
        <end position="79"/>
    </location>
</feature>
<keyword evidence="6 8" id="KW-1133">Transmembrane helix</keyword>
<dbReference type="Pfam" id="PF00884">
    <property type="entry name" value="Sulfatase"/>
    <property type="match status" value="1"/>
</dbReference>
<dbReference type="InterPro" id="IPR050448">
    <property type="entry name" value="OpgB/LTA_synthase_biosynth"/>
</dbReference>
<evidence type="ECO:0000256" key="2">
    <source>
        <dbReference type="ARBA" id="ARBA00004936"/>
    </source>
</evidence>
<dbReference type="Proteomes" id="UP000740830">
    <property type="component" value="Unassembled WGS sequence"/>
</dbReference>
<dbReference type="SUPFAM" id="SSF53649">
    <property type="entry name" value="Alkaline phosphatase-like"/>
    <property type="match status" value="1"/>
</dbReference>
<sequence>MVDMLNKTPTSHNKGSVHRGILFFITLFSITFKCILFLSFINNKNTYSFNLALGFKSSIYFLNYYLAFIMLFMSFYFLFKNKGHIKYLISINSILTLFILVDLWYFRGFNTVPSLTIIKQTANLDNLSGSVFSMLSKYDLLFVLDLIILSLWTLKHKNIYIGGKRHLGLFFGTIIVTLSFIFYVPFSTEILKKDNAKSYLFSMYDATDTTTYFSPIGYHIFNAYSVWQNSKTLELTTEEKSEIDKWYKDKFEDIPDNQYQGLFKDKNLILIQVESLENFVINEKVEDKEITPNLNKLLANSIYFPNINEQVNEGTSSDSDLMTNTSIYPLRQGSTFFNYPNNTYNSLPLLLEEMGYETLAIHPDKGAFWNWMEGLKGVGFKKCIDSHDFEIDEVIGLGLSDASYFRQIVPILKKQNQPFYSFMVTLTSHGPFDLPKEYKELNLSEDLNNNVLGGYFESVHYTDKQIGLFLQNLEAEGLLNNTVVAITGDHTGVHKYYNDQVQKLESPDPKWLNVDNHIPFIIYDKSFEEPQKLEVTGGQIDLMPTLAYLMGINEISYNSTVMGRNLLKTEKDYSILTNKDFVGTSVDMKEHSIKALEISDKIIKSNYFEKDDNN</sequence>
<evidence type="ECO:0000256" key="3">
    <source>
        <dbReference type="ARBA" id="ARBA00009983"/>
    </source>
</evidence>
<keyword evidence="11" id="KW-1185">Reference proteome</keyword>
<dbReference type="PANTHER" id="PTHR47371">
    <property type="entry name" value="LIPOTEICHOIC ACID SYNTHASE"/>
    <property type="match status" value="1"/>
</dbReference>
<keyword evidence="7 8" id="KW-0472">Membrane</keyword>
<dbReference type="Gene3D" id="3.30.1120.170">
    <property type="match status" value="1"/>
</dbReference>
<dbReference type="InterPro" id="IPR012160">
    <property type="entry name" value="LtaS-like"/>
</dbReference>
<comment type="pathway">
    <text evidence="2">Cell wall biogenesis; lipoteichoic acid biosynthesis.</text>
</comment>
<dbReference type="PIRSF" id="PIRSF005091">
    <property type="entry name" value="Mmb_sulf_HI1246"/>
    <property type="match status" value="1"/>
</dbReference>
<feature type="transmembrane region" description="Helical" evidence="8">
    <location>
        <begin position="86"/>
        <end position="106"/>
    </location>
</feature>
<dbReference type="EMBL" id="JAHLDG010000004">
    <property type="protein sequence ID" value="MBU3219102.1"/>
    <property type="molecule type" value="Genomic_DNA"/>
</dbReference>
<dbReference type="PANTHER" id="PTHR47371:SF3">
    <property type="entry name" value="PHOSPHOGLYCEROL TRANSFERASE I"/>
    <property type="match status" value="1"/>
</dbReference>
<keyword evidence="5 8" id="KW-0812">Transmembrane</keyword>